<dbReference type="AlphaFoldDB" id="A0AA90T4N2"/>
<feature type="transmembrane region" description="Helical" evidence="10">
    <location>
        <begin position="421"/>
        <end position="439"/>
    </location>
</feature>
<comment type="subcellular location">
    <subcellularLocation>
        <location evidence="1">Cell membrane</location>
        <topology evidence="1">Multi-pass membrane protein</topology>
    </subcellularLocation>
</comment>
<dbReference type="Proteomes" id="UP001240777">
    <property type="component" value="Unassembled WGS sequence"/>
</dbReference>
<dbReference type="EMBL" id="JAUYZK010000002">
    <property type="protein sequence ID" value="MDP2538508.1"/>
    <property type="molecule type" value="Genomic_DNA"/>
</dbReference>
<dbReference type="GO" id="GO:0046677">
    <property type="term" value="P:response to antibiotic"/>
    <property type="evidence" value="ECO:0007669"/>
    <property type="project" value="UniProtKB-KW"/>
</dbReference>
<reference evidence="12 14" key="1">
    <citation type="submission" date="2023-07" db="EMBL/GenBank/DDBJ databases">
        <title>Unpublished Manusciprt.</title>
        <authorList>
            <person name="Aydin F."/>
            <person name="Tarhane S."/>
            <person name="Saticioglu I.B."/>
            <person name="Karakaya E."/>
            <person name="Abay S."/>
            <person name="Guran O."/>
            <person name="Bozkurt E."/>
            <person name="Uzum N."/>
            <person name="Olgun K."/>
            <person name="Jablonski D."/>
        </authorList>
    </citation>
    <scope>NUCLEOTIDE SEQUENCE</scope>
    <source>
        <strain evidence="14">faydin-H75</strain>
        <strain evidence="12">Faydin-H76</strain>
    </source>
</reference>
<keyword evidence="9" id="KW-0046">Antibiotic resistance</keyword>
<dbReference type="EMBL" id="JAUPEV010000002">
    <property type="protein sequence ID" value="MDO7252641.1"/>
    <property type="molecule type" value="Genomic_DNA"/>
</dbReference>
<evidence type="ECO:0000256" key="3">
    <source>
        <dbReference type="ARBA" id="ARBA00022106"/>
    </source>
</evidence>
<dbReference type="GO" id="GO:0042910">
    <property type="term" value="F:xenobiotic transmembrane transporter activity"/>
    <property type="evidence" value="ECO:0007669"/>
    <property type="project" value="InterPro"/>
</dbReference>
<evidence type="ECO:0000256" key="8">
    <source>
        <dbReference type="ARBA" id="ARBA00023136"/>
    </source>
</evidence>
<protein>
    <recommendedName>
        <fullName evidence="3">Multidrug export protein MepA</fullName>
    </recommendedName>
</protein>
<dbReference type="InterPro" id="IPR048279">
    <property type="entry name" value="MdtK-like"/>
</dbReference>
<dbReference type="RefSeq" id="WP_305516483.1">
    <property type="nucleotide sequence ID" value="NZ_JAUPEV010000002.1"/>
</dbReference>
<keyword evidence="8 10" id="KW-0472">Membrane</keyword>
<organism evidence="12 13">
    <name type="scientific">Helicobacter cappadocius</name>
    <dbReference type="NCBI Taxonomy" id="3063998"/>
    <lineage>
        <taxon>Bacteria</taxon>
        <taxon>Pseudomonadati</taxon>
        <taxon>Campylobacterota</taxon>
        <taxon>Epsilonproteobacteria</taxon>
        <taxon>Campylobacterales</taxon>
        <taxon>Helicobacteraceae</taxon>
        <taxon>Helicobacter</taxon>
    </lineage>
</organism>
<feature type="transmembrane region" description="Helical" evidence="10">
    <location>
        <begin position="135"/>
        <end position="156"/>
    </location>
</feature>
<dbReference type="GO" id="GO:0015297">
    <property type="term" value="F:antiporter activity"/>
    <property type="evidence" value="ECO:0007669"/>
    <property type="project" value="InterPro"/>
</dbReference>
<feature type="transmembrane region" description="Helical" evidence="10">
    <location>
        <begin position="310"/>
        <end position="333"/>
    </location>
</feature>
<name>A0AA90T4N2_9HELI</name>
<gene>
    <name evidence="11" type="ORF">Q5I04_01740</name>
    <name evidence="12" type="ORF">Q5I06_01740</name>
</gene>
<proteinExistence type="inferred from homology"/>
<feature type="transmembrane region" description="Helical" evidence="10">
    <location>
        <begin position="189"/>
        <end position="210"/>
    </location>
</feature>
<evidence type="ECO:0000313" key="11">
    <source>
        <dbReference type="EMBL" id="MDO7252641.1"/>
    </source>
</evidence>
<dbReference type="GO" id="GO:0005886">
    <property type="term" value="C:plasma membrane"/>
    <property type="evidence" value="ECO:0007669"/>
    <property type="project" value="UniProtKB-SubCell"/>
</dbReference>
<dbReference type="InterPro" id="IPR002528">
    <property type="entry name" value="MATE_fam"/>
</dbReference>
<feature type="transmembrane region" description="Helical" evidence="10">
    <location>
        <begin position="270"/>
        <end position="289"/>
    </location>
</feature>
<keyword evidence="6 10" id="KW-0812">Transmembrane</keyword>
<evidence type="ECO:0000256" key="6">
    <source>
        <dbReference type="ARBA" id="ARBA00022692"/>
    </source>
</evidence>
<feature type="transmembrane region" description="Helical" evidence="10">
    <location>
        <begin position="163"/>
        <end position="183"/>
    </location>
</feature>
<keyword evidence="14" id="KW-1185">Reference proteome</keyword>
<keyword evidence="7 10" id="KW-1133">Transmembrane helix</keyword>
<feature type="transmembrane region" description="Helical" evidence="10">
    <location>
        <begin position="91"/>
        <end position="115"/>
    </location>
</feature>
<evidence type="ECO:0000256" key="2">
    <source>
        <dbReference type="ARBA" id="ARBA00008417"/>
    </source>
</evidence>
<dbReference type="Proteomes" id="UP001177258">
    <property type="component" value="Unassembled WGS sequence"/>
</dbReference>
<accession>A0AA90T4N2</accession>
<dbReference type="PIRSF" id="PIRSF006603">
    <property type="entry name" value="DinF"/>
    <property type="match status" value="1"/>
</dbReference>
<dbReference type="CDD" id="cd13143">
    <property type="entry name" value="MATE_MepA_like"/>
    <property type="match status" value="1"/>
</dbReference>
<feature type="transmembrane region" description="Helical" evidence="10">
    <location>
        <begin position="15"/>
        <end position="35"/>
    </location>
</feature>
<comment type="caution">
    <text evidence="12">The sequence shown here is derived from an EMBL/GenBank/DDBJ whole genome shotgun (WGS) entry which is preliminary data.</text>
</comment>
<evidence type="ECO:0000256" key="9">
    <source>
        <dbReference type="ARBA" id="ARBA00023251"/>
    </source>
</evidence>
<keyword evidence="4" id="KW-0813">Transport</keyword>
<dbReference type="Pfam" id="PF01554">
    <property type="entry name" value="MatE"/>
    <property type="match status" value="2"/>
</dbReference>
<dbReference type="PANTHER" id="PTHR43823">
    <property type="entry name" value="SPORULATION PROTEIN YKVU"/>
    <property type="match status" value="1"/>
</dbReference>
<evidence type="ECO:0000313" key="13">
    <source>
        <dbReference type="Proteomes" id="UP001177258"/>
    </source>
</evidence>
<dbReference type="PANTHER" id="PTHR43823:SF3">
    <property type="entry name" value="MULTIDRUG EXPORT PROTEIN MEPA"/>
    <property type="match status" value="1"/>
</dbReference>
<dbReference type="InterPro" id="IPR045070">
    <property type="entry name" value="MATE_MepA-like"/>
</dbReference>
<evidence type="ECO:0000256" key="7">
    <source>
        <dbReference type="ARBA" id="ARBA00022989"/>
    </source>
</evidence>
<feature type="transmembrane region" description="Helical" evidence="10">
    <location>
        <begin position="391"/>
        <end position="409"/>
    </location>
</feature>
<evidence type="ECO:0000256" key="1">
    <source>
        <dbReference type="ARBA" id="ARBA00004651"/>
    </source>
</evidence>
<evidence type="ECO:0000256" key="4">
    <source>
        <dbReference type="ARBA" id="ARBA00022448"/>
    </source>
</evidence>
<reference evidence="11 13" key="3">
    <citation type="journal article" date="2024" name="Syst. Appl. Microbiol.">
        <title>Helicobacter cappadocius sp. nov., from lizards: The first psychrotrophic Helicobacter species.</title>
        <authorList>
            <person name="Aydin F."/>
            <person name="Tarhane S."/>
            <person name="Karakaya E."/>
            <person name="Abay S."/>
            <person name="Kayman T."/>
            <person name="Guran O."/>
            <person name="Bozkurt E."/>
            <person name="Uzum N."/>
            <person name="Avci A."/>
            <person name="Olgun K."/>
            <person name="Jablonski D."/>
            <person name="Guran C."/>
            <person name="Burcin Saticioglu I."/>
        </authorList>
    </citation>
    <scope>NUCLEOTIDE SEQUENCE [LARGE SCALE GENOMIC DNA]</scope>
    <source>
        <strain evidence="11">Faydin-H75</strain>
        <strain evidence="13">faydin-H76</strain>
    </source>
</reference>
<comment type="similarity">
    <text evidence="2">Belongs to the multi antimicrobial extrusion (MATE) (TC 2.A.66.1) family. MepA subfamily.</text>
</comment>
<sequence length="461" mass="51406">MFSIDLRNDSIKKLFFYYFIPSLCAMIALSTYSTVDGIFVGKKLGENALAAVSICWPVFPILIAYELLFGLGAASITSYFLGKNEVHRARLIFSSVFYFVILSSFAIGVILYFFVDEIAILLGSSEILKPLVVEYLKVIFLGSVVMVLHPLCDVFAINDKQPILAMSAMIIGSFMNIILNYLFLFVFEFGIYGSALATILGHGIGFLVLFQHFLFKRGKLYFIPRFSFSAVISSAKSGIPQCVSELSAAIVMIMFNATIMSIAGERGVTIYGIIMYSGIIFFTILLSIAQGIQPIASFSYGAGNMKRVKSIFVFSLSVSLGIAIMIYLVFYGFDKYLVKLFLRSDFSLTDPYLLTDTTKAMSVYYLGYIFLGINIVSAIFFQSVQRTKSSFIITICYTLVFLVALLPFLSKKYGMEGIWMAYPISQLLAFLVVIVVVWYEIKCGIFSGKIAGGDSLWQRKK</sequence>
<keyword evidence="5" id="KW-1003">Cell membrane</keyword>
<reference evidence="11" key="2">
    <citation type="submission" date="2023-07" db="EMBL/GenBank/DDBJ databases">
        <authorList>
            <person name="Aydin F."/>
            <person name="Tarhane S."/>
            <person name="Saticioglu I.B."/>
            <person name="Karakaya E."/>
            <person name="Abay S."/>
            <person name="Guran O."/>
            <person name="Bozkurt E."/>
            <person name="Uzum N."/>
            <person name="Olgun K."/>
            <person name="Jablonski D."/>
        </authorList>
    </citation>
    <scope>NUCLEOTIDE SEQUENCE</scope>
    <source>
        <strain evidence="11">Faydin-H75</strain>
    </source>
</reference>
<dbReference type="InterPro" id="IPR051327">
    <property type="entry name" value="MATE_MepA_subfamily"/>
</dbReference>
<feature type="transmembrane region" description="Helical" evidence="10">
    <location>
        <begin position="363"/>
        <end position="384"/>
    </location>
</feature>
<evidence type="ECO:0000256" key="5">
    <source>
        <dbReference type="ARBA" id="ARBA00022475"/>
    </source>
</evidence>
<feature type="transmembrane region" description="Helical" evidence="10">
    <location>
        <begin position="246"/>
        <end position="264"/>
    </location>
</feature>
<evidence type="ECO:0000256" key="10">
    <source>
        <dbReference type="SAM" id="Phobius"/>
    </source>
</evidence>
<evidence type="ECO:0000313" key="14">
    <source>
        <dbReference type="Proteomes" id="UP001240777"/>
    </source>
</evidence>
<evidence type="ECO:0000313" key="12">
    <source>
        <dbReference type="EMBL" id="MDP2538508.1"/>
    </source>
</evidence>
<feature type="transmembrane region" description="Helical" evidence="10">
    <location>
        <begin position="47"/>
        <end position="71"/>
    </location>
</feature>